<sequence length="71" mass="7950">MGRHACDAYSCANKQTNKANRHSSTAEPEQSSKQARNENENQRPWRPEGLLGLRSGFFFRSSDAWASAGCF</sequence>
<proteinExistence type="predicted"/>
<reference evidence="2" key="1">
    <citation type="submission" date="2014-09" db="EMBL/GenBank/DDBJ databases">
        <authorList>
            <person name="Magalhaes I.L.F."/>
            <person name="Oliveira U."/>
            <person name="Santos F.R."/>
            <person name="Vidigal T.H.D.A."/>
            <person name="Brescovit A.D."/>
            <person name="Santos A.J."/>
        </authorList>
    </citation>
    <scope>NUCLEOTIDE SEQUENCE</scope>
    <source>
        <tissue evidence="2">Shoot tissue taken approximately 20 cm above the soil surface</tissue>
    </source>
</reference>
<name>A0A0A9AAF4_ARUDO</name>
<feature type="compositionally biased region" description="Polar residues" evidence="1">
    <location>
        <begin position="16"/>
        <end position="34"/>
    </location>
</feature>
<dbReference type="EMBL" id="GBRH01250962">
    <property type="protein sequence ID" value="JAD46933.1"/>
    <property type="molecule type" value="Transcribed_RNA"/>
</dbReference>
<accession>A0A0A9AAF4</accession>
<dbReference type="AlphaFoldDB" id="A0A0A9AAF4"/>
<feature type="region of interest" description="Disordered" evidence="1">
    <location>
        <begin position="16"/>
        <end position="49"/>
    </location>
</feature>
<reference evidence="2" key="2">
    <citation type="journal article" date="2015" name="Data Brief">
        <title>Shoot transcriptome of the giant reed, Arundo donax.</title>
        <authorList>
            <person name="Barrero R.A."/>
            <person name="Guerrero F.D."/>
            <person name="Moolhuijzen P."/>
            <person name="Goolsby J.A."/>
            <person name="Tidwell J."/>
            <person name="Bellgard S.E."/>
            <person name="Bellgard M.I."/>
        </authorList>
    </citation>
    <scope>NUCLEOTIDE SEQUENCE</scope>
    <source>
        <tissue evidence="2">Shoot tissue taken approximately 20 cm above the soil surface</tissue>
    </source>
</reference>
<feature type="compositionally biased region" description="Basic and acidic residues" evidence="1">
    <location>
        <begin position="35"/>
        <end position="46"/>
    </location>
</feature>
<evidence type="ECO:0000313" key="2">
    <source>
        <dbReference type="EMBL" id="JAD46933.1"/>
    </source>
</evidence>
<evidence type="ECO:0000256" key="1">
    <source>
        <dbReference type="SAM" id="MobiDB-lite"/>
    </source>
</evidence>
<protein>
    <submittedName>
        <fullName evidence="2">Uncharacterized protein</fullName>
    </submittedName>
</protein>
<organism evidence="2">
    <name type="scientific">Arundo donax</name>
    <name type="common">Giant reed</name>
    <name type="synonym">Donax arundinaceus</name>
    <dbReference type="NCBI Taxonomy" id="35708"/>
    <lineage>
        <taxon>Eukaryota</taxon>
        <taxon>Viridiplantae</taxon>
        <taxon>Streptophyta</taxon>
        <taxon>Embryophyta</taxon>
        <taxon>Tracheophyta</taxon>
        <taxon>Spermatophyta</taxon>
        <taxon>Magnoliopsida</taxon>
        <taxon>Liliopsida</taxon>
        <taxon>Poales</taxon>
        <taxon>Poaceae</taxon>
        <taxon>PACMAD clade</taxon>
        <taxon>Arundinoideae</taxon>
        <taxon>Arundineae</taxon>
        <taxon>Arundo</taxon>
    </lineage>
</organism>